<proteinExistence type="predicted"/>
<reference evidence="1 2" key="2">
    <citation type="journal article" date="2019" name="G3 (Bethesda)">
        <title>Hybrid Assembly of the Genome of the Entomopathogenic Nematode Steinernema carpocapsae Identifies the X-Chromosome.</title>
        <authorList>
            <person name="Serra L."/>
            <person name="Macchietto M."/>
            <person name="Macias-Munoz A."/>
            <person name="McGill C.J."/>
            <person name="Rodriguez I.M."/>
            <person name="Rodriguez B."/>
            <person name="Murad R."/>
            <person name="Mortazavi A."/>
        </authorList>
    </citation>
    <scope>NUCLEOTIDE SEQUENCE [LARGE SCALE GENOMIC DNA]</scope>
    <source>
        <strain evidence="1 2">ALL</strain>
    </source>
</reference>
<evidence type="ECO:0000313" key="2">
    <source>
        <dbReference type="Proteomes" id="UP000298663"/>
    </source>
</evidence>
<accession>A0A4U8UN76</accession>
<dbReference type="EMBL" id="CM016762">
    <property type="protein sequence ID" value="TMS34119.1"/>
    <property type="molecule type" value="Genomic_DNA"/>
</dbReference>
<gene>
    <name evidence="1" type="ORF">L596_001765</name>
</gene>
<comment type="caution">
    <text evidence="1">The sequence shown here is derived from an EMBL/GenBank/DDBJ whole genome shotgun (WGS) entry which is preliminary data.</text>
</comment>
<dbReference type="EMBL" id="AZBU02000001">
    <property type="protein sequence ID" value="TMS34119.1"/>
    <property type="molecule type" value="Genomic_DNA"/>
</dbReference>
<organism evidence="1 2">
    <name type="scientific">Steinernema carpocapsae</name>
    <name type="common">Entomopathogenic nematode</name>
    <dbReference type="NCBI Taxonomy" id="34508"/>
    <lineage>
        <taxon>Eukaryota</taxon>
        <taxon>Metazoa</taxon>
        <taxon>Ecdysozoa</taxon>
        <taxon>Nematoda</taxon>
        <taxon>Chromadorea</taxon>
        <taxon>Rhabditida</taxon>
        <taxon>Tylenchina</taxon>
        <taxon>Panagrolaimomorpha</taxon>
        <taxon>Strongyloidoidea</taxon>
        <taxon>Steinernematidae</taxon>
        <taxon>Steinernema</taxon>
    </lineage>
</organism>
<keyword evidence="2" id="KW-1185">Reference proteome</keyword>
<reference evidence="1 2" key="1">
    <citation type="journal article" date="2015" name="Genome Biol.">
        <title>Comparative genomics of Steinernema reveals deeply conserved gene regulatory networks.</title>
        <authorList>
            <person name="Dillman A.R."/>
            <person name="Macchietto M."/>
            <person name="Porter C.F."/>
            <person name="Rogers A."/>
            <person name="Williams B."/>
            <person name="Antoshechkin I."/>
            <person name="Lee M.M."/>
            <person name="Goodwin Z."/>
            <person name="Lu X."/>
            <person name="Lewis E.E."/>
            <person name="Goodrich-Blair H."/>
            <person name="Stock S.P."/>
            <person name="Adams B.J."/>
            <person name="Sternberg P.W."/>
            <person name="Mortazavi A."/>
        </authorList>
    </citation>
    <scope>NUCLEOTIDE SEQUENCE [LARGE SCALE GENOMIC DNA]</scope>
    <source>
        <strain evidence="1 2">ALL</strain>
    </source>
</reference>
<evidence type="ECO:0000313" key="1">
    <source>
        <dbReference type="EMBL" id="TMS34119.1"/>
    </source>
</evidence>
<sequence length="76" mass="9029">MVRSIQSEHNLKRFAGSSLKLHWDIDLHDGSFEYLGFVEDYTIQLKKENVVLSYLDAIYYKVHAVSWMQSEMRFVD</sequence>
<dbReference type="AlphaFoldDB" id="A0A4U8UN76"/>
<dbReference type="Proteomes" id="UP000298663">
    <property type="component" value="Chromosome X"/>
</dbReference>
<protein>
    <submittedName>
        <fullName evidence="1">Uncharacterized protein</fullName>
    </submittedName>
</protein>
<name>A0A4U8UN76_STECR</name>